<reference evidence="6" key="1">
    <citation type="submission" date="2016-10" db="EMBL/GenBank/DDBJ databases">
        <authorList>
            <person name="Varghese N."/>
            <person name="Submissions S."/>
        </authorList>
    </citation>
    <scope>NUCLEOTIDE SEQUENCE [LARGE SCALE GENOMIC DNA]</scope>
    <source>
        <strain evidence="6">LMG 26031</strain>
    </source>
</reference>
<evidence type="ECO:0000313" key="6">
    <source>
        <dbReference type="Proteomes" id="UP000198866"/>
    </source>
</evidence>
<dbReference type="Pfam" id="PF08541">
    <property type="entry name" value="ACP_syn_III_C"/>
    <property type="match status" value="1"/>
</dbReference>
<dbReference type="AlphaFoldDB" id="A0A1H7DJ53"/>
<dbReference type="STRING" id="667676.SAMN05192539_10307"/>
<evidence type="ECO:0000259" key="4">
    <source>
        <dbReference type="Pfam" id="PF08545"/>
    </source>
</evidence>
<dbReference type="RefSeq" id="WP_090871422.1">
    <property type="nucleotide sequence ID" value="NZ_FNYE01000030.1"/>
</dbReference>
<dbReference type="InterPro" id="IPR016039">
    <property type="entry name" value="Thiolase-like"/>
</dbReference>
<gene>
    <name evidence="5" type="ORF">SAMN05192539_10307</name>
</gene>
<evidence type="ECO:0000256" key="1">
    <source>
        <dbReference type="ARBA" id="ARBA00022679"/>
    </source>
</evidence>
<dbReference type="SUPFAM" id="SSF53901">
    <property type="entry name" value="Thiolase-like"/>
    <property type="match status" value="1"/>
</dbReference>
<evidence type="ECO:0000259" key="3">
    <source>
        <dbReference type="Pfam" id="PF08541"/>
    </source>
</evidence>
<dbReference type="InterPro" id="IPR013751">
    <property type="entry name" value="ACP_syn_III_N"/>
</dbReference>
<dbReference type="PANTHER" id="PTHR34069">
    <property type="entry name" value="3-OXOACYL-[ACYL-CARRIER-PROTEIN] SYNTHASE 3"/>
    <property type="match status" value="1"/>
</dbReference>
<dbReference type="GO" id="GO:0006633">
    <property type="term" value="P:fatty acid biosynthetic process"/>
    <property type="evidence" value="ECO:0007669"/>
    <property type="project" value="InterPro"/>
</dbReference>
<dbReference type="EMBL" id="FNYE01000030">
    <property type="protein sequence ID" value="SEK00937.1"/>
    <property type="molecule type" value="Genomic_DNA"/>
</dbReference>
<evidence type="ECO:0000313" key="5">
    <source>
        <dbReference type="EMBL" id="SEK00937.1"/>
    </source>
</evidence>
<keyword evidence="2" id="KW-0012">Acyltransferase</keyword>
<dbReference type="Gene3D" id="3.40.47.10">
    <property type="match status" value="1"/>
</dbReference>
<dbReference type="GO" id="GO:0004315">
    <property type="term" value="F:3-oxoacyl-[acyl-carrier-protein] synthase activity"/>
    <property type="evidence" value="ECO:0007669"/>
    <property type="project" value="InterPro"/>
</dbReference>
<sequence>MNASLRGVAIHAVAAALPARALPLSELEHLFGALEVKRIARSTGINAVRVAGALTTGDLCVAAGESLFAQTDVDRASIDGVVVVTQTPDFAMPATSALVAHRLGMRHNVVTFDVNCGCSGYIYGLYQGAMLVSAGGCGRVLVCTGDVITKLLNPDDRHVRLVFGDAATATLVERGSDTLDFAFWTDGAGSRFLNTPMHYGDALGESVRWGHLHMDGAGVMNFALERVPRAIGEFLRRHGVRMAEVPVFLLHQANQFMLEYLAKRLGVTRSKVPVNVGQVGNTGPSSIPLCLALDATERALAHDGAVACGFGVGLSVGVARLPLANSIVVPPVDVLESGSR</sequence>
<dbReference type="GO" id="GO:0044550">
    <property type="term" value="P:secondary metabolite biosynthetic process"/>
    <property type="evidence" value="ECO:0007669"/>
    <property type="project" value="TreeGrafter"/>
</dbReference>
<dbReference type="OrthoDB" id="9815506at2"/>
<dbReference type="Pfam" id="PF08545">
    <property type="entry name" value="ACP_syn_III"/>
    <property type="match status" value="1"/>
</dbReference>
<keyword evidence="1" id="KW-0808">Transferase</keyword>
<keyword evidence="6" id="KW-1185">Reference proteome</keyword>
<feature type="domain" description="Beta-ketoacyl-[acyl-carrier-protein] synthase III C-terminal" evidence="3">
    <location>
        <begin position="235"/>
        <end position="319"/>
    </location>
</feature>
<accession>A0A1H7DJ53</accession>
<dbReference type="InterPro" id="IPR013747">
    <property type="entry name" value="ACP_syn_III_C"/>
</dbReference>
<name>A0A1H7DJ53_9BURK</name>
<dbReference type="CDD" id="cd00830">
    <property type="entry name" value="KAS_III"/>
    <property type="match status" value="1"/>
</dbReference>
<dbReference type="Proteomes" id="UP000198866">
    <property type="component" value="Unassembled WGS sequence"/>
</dbReference>
<feature type="domain" description="Beta-ketoacyl-[acyl-carrier-protein] synthase III N-terminal" evidence="4">
    <location>
        <begin position="112"/>
        <end position="187"/>
    </location>
</feature>
<proteinExistence type="predicted"/>
<organism evidence="5 6">
    <name type="scientific">Paraburkholderia diazotrophica</name>
    <dbReference type="NCBI Taxonomy" id="667676"/>
    <lineage>
        <taxon>Bacteria</taxon>
        <taxon>Pseudomonadati</taxon>
        <taxon>Pseudomonadota</taxon>
        <taxon>Betaproteobacteria</taxon>
        <taxon>Burkholderiales</taxon>
        <taxon>Burkholderiaceae</taxon>
        <taxon>Paraburkholderia</taxon>
    </lineage>
</organism>
<protein>
    <submittedName>
        <fullName evidence="5">3-oxoacyl-[acyl-carrier-protein] synthase-3</fullName>
    </submittedName>
</protein>
<dbReference type="PANTHER" id="PTHR34069:SF3">
    <property type="entry name" value="ACYL-COA:ACYL-COA ALKYLTRANSFERASE"/>
    <property type="match status" value="1"/>
</dbReference>
<evidence type="ECO:0000256" key="2">
    <source>
        <dbReference type="ARBA" id="ARBA00023315"/>
    </source>
</evidence>